<keyword evidence="2" id="KW-1185">Reference proteome</keyword>
<organism evidence="1 2">
    <name type="scientific">Halocatena marina</name>
    <dbReference type="NCBI Taxonomy" id="2934937"/>
    <lineage>
        <taxon>Archaea</taxon>
        <taxon>Methanobacteriati</taxon>
        <taxon>Methanobacteriota</taxon>
        <taxon>Stenosarchaea group</taxon>
        <taxon>Halobacteria</taxon>
        <taxon>Halobacteriales</taxon>
        <taxon>Natronomonadaceae</taxon>
        <taxon>Halocatena</taxon>
    </lineage>
</organism>
<reference evidence="1 2" key="1">
    <citation type="journal article" date="2019" name="Int. J. Syst. Evol. Microbiol.">
        <title>The Global Catalogue of Microorganisms (GCM) 10K type strain sequencing project: providing services to taxonomists for standard genome sequencing and annotation.</title>
        <authorList>
            <consortium name="The Broad Institute Genomics Platform"/>
            <consortium name="The Broad Institute Genome Sequencing Center for Infectious Disease"/>
            <person name="Wu L."/>
            <person name="Ma J."/>
        </authorList>
    </citation>
    <scope>NUCLEOTIDE SEQUENCE [LARGE SCALE GENOMIC DNA]</scope>
    <source>
        <strain evidence="1 2">RDMS1</strain>
    </source>
</reference>
<dbReference type="AlphaFoldDB" id="A0ABD5YIT4"/>
<sequence>MMIITPPAQAAIDEESWDMPASRYRLLLGHELRECFSSRSGPVGRVLVFEFFPAFWVRGVVGDTFFETVRRELPFPSAIGIVVSDIVWSGVVVTTGDHAISVLPRALFEGTFLRRGDQTKGHENQRSR</sequence>
<dbReference type="RefSeq" id="WP_264555039.1">
    <property type="nucleotide sequence ID" value="NZ_CP109979.1"/>
</dbReference>
<evidence type="ECO:0000313" key="2">
    <source>
        <dbReference type="Proteomes" id="UP001596417"/>
    </source>
</evidence>
<comment type="caution">
    <text evidence="1">The sequence shown here is derived from an EMBL/GenBank/DDBJ whole genome shotgun (WGS) entry which is preliminary data.</text>
</comment>
<dbReference type="Proteomes" id="UP001596417">
    <property type="component" value="Unassembled WGS sequence"/>
</dbReference>
<protein>
    <submittedName>
        <fullName evidence="1">Uncharacterized protein</fullName>
    </submittedName>
</protein>
<evidence type="ECO:0000313" key="1">
    <source>
        <dbReference type="EMBL" id="MFC7189288.1"/>
    </source>
</evidence>
<accession>A0ABD5YIT4</accession>
<dbReference type="EMBL" id="JBHTAX010000001">
    <property type="protein sequence ID" value="MFC7189288.1"/>
    <property type="molecule type" value="Genomic_DNA"/>
</dbReference>
<proteinExistence type="predicted"/>
<name>A0ABD5YIT4_9EURY</name>
<gene>
    <name evidence="1" type="ORF">ACFQL7_05140</name>
</gene>
<dbReference type="GeneID" id="76198859"/>